<keyword evidence="9" id="KW-0539">Nucleus</keyword>
<keyword evidence="4" id="KW-1017">Isopeptide bond</keyword>
<dbReference type="GO" id="GO:0005634">
    <property type="term" value="C:nucleus"/>
    <property type="evidence" value="ECO:0007669"/>
    <property type="project" value="UniProtKB-SubCell"/>
</dbReference>
<proteinExistence type="predicted"/>
<evidence type="ECO:0000256" key="5">
    <source>
        <dbReference type="ARBA" id="ARBA00022553"/>
    </source>
</evidence>
<evidence type="ECO:0000256" key="2">
    <source>
        <dbReference type="ARBA" id="ARBA00004496"/>
    </source>
</evidence>
<evidence type="ECO:0000259" key="10">
    <source>
        <dbReference type="Pfam" id="PF10497"/>
    </source>
</evidence>
<dbReference type="Pfam" id="PF10497">
    <property type="entry name" value="zf-4CXXC_R1"/>
    <property type="match status" value="1"/>
</dbReference>
<gene>
    <name evidence="11" type="primary">Vigan.11G119600</name>
    <name evidence="11" type="ORF">VIGAN_11119600</name>
</gene>
<dbReference type="InterPro" id="IPR040221">
    <property type="entry name" value="CDCA7/CDA7L"/>
</dbReference>
<feature type="domain" description="Zinc-finger" evidence="10">
    <location>
        <begin position="13"/>
        <end position="58"/>
    </location>
</feature>
<reference evidence="11 12" key="1">
    <citation type="journal article" date="2015" name="Sci. Rep.">
        <title>The power of single molecule real-time sequencing technology in the de novo assembly of a eukaryotic genome.</title>
        <authorList>
            <person name="Sakai H."/>
            <person name="Naito K."/>
            <person name="Ogiso-Tanaka E."/>
            <person name="Takahashi Y."/>
            <person name="Iseki K."/>
            <person name="Muto C."/>
            <person name="Satou K."/>
            <person name="Teruya K."/>
            <person name="Shiroma A."/>
            <person name="Shimoji M."/>
            <person name="Hirano T."/>
            <person name="Itoh T."/>
            <person name="Kaga A."/>
            <person name="Tomooka N."/>
        </authorList>
    </citation>
    <scope>NUCLEOTIDE SEQUENCE [LARGE SCALE GENOMIC DNA]</scope>
    <source>
        <strain evidence="12">cv. Shumari</strain>
    </source>
</reference>
<evidence type="ECO:0000256" key="9">
    <source>
        <dbReference type="ARBA" id="ARBA00023242"/>
    </source>
</evidence>
<dbReference type="PANTHER" id="PTHR31169">
    <property type="entry name" value="OS05G0300700 PROTEIN"/>
    <property type="match status" value="1"/>
</dbReference>
<keyword evidence="5" id="KW-0597">Phosphoprotein</keyword>
<keyword evidence="7" id="KW-0805">Transcription regulation</keyword>
<evidence type="ECO:0000256" key="3">
    <source>
        <dbReference type="ARBA" id="ARBA00022490"/>
    </source>
</evidence>
<evidence type="ECO:0000256" key="1">
    <source>
        <dbReference type="ARBA" id="ARBA00004123"/>
    </source>
</evidence>
<keyword evidence="8" id="KW-0804">Transcription</keyword>
<protein>
    <recommendedName>
        <fullName evidence="10">Zinc-finger domain-containing protein</fullName>
    </recommendedName>
</protein>
<evidence type="ECO:0000313" key="12">
    <source>
        <dbReference type="Proteomes" id="UP000291084"/>
    </source>
</evidence>
<evidence type="ECO:0000256" key="8">
    <source>
        <dbReference type="ARBA" id="ARBA00023163"/>
    </source>
</evidence>
<evidence type="ECO:0000256" key="7">
    <source>
        <dbReference type="ARBA" id="ARBA00023015"/>
    </source>
</evidence>
<evidence type="ECO:0000256" key="6">
    <source>
        <dbReference type="ARBA" id="ARBA00022843"/>
    </source>
</evidence>
<dbReference type="AlphaFoldDB" id="A0A0S3TA21"/>
<keyword evidence="3" id="KW-0963">Cytoplasm</keyword>
<dbReference type="OrthoDB" id="298344at2759"/>
<name>A0A0S3TA21_PHAAN</name>
<keyword evidence="12" id="KW-1185">Reference proteome</keyword>
<comment type="subcellular location">
    <subcellularLocation>
        <location evidence="2">Cytoplasm</location>
    </subcellularLocation>
    <subcellularLocation>
        <location evidence="1">Nucleus</location>
    </subcellularLocation>
</comment>
<dbReference type="GO" id="GO:0006355">
    <property type="term" value="P:regulation of DNA-templated transcription"/>
    <property type="evidence" value="ECO:0007669"/>
    <property type="project" value="InterPro"/>
</dbReference>
<dbReference type="Proteomes" id="UP000291084">
    <property type="component" value="Chromosome 11"/>
</dbReference>
<organism evidence="11 12">
    <name type="scientific">Vigna angularis var. angularis</name>
    <dbReference type="NCBI Taxonomy" id="157739"/>
    <lineage>
        <taxon>Eukaryota</taxon>
        <taxon>Viridiplantae</taxon>
        <taxon>Streptophyta</taxon>
        <taxon>Embryophyta</taxon>
        <taxon>Tracheophyta</taxon>
        <taxon>Spermatophyta</taxon>
        <taxon>Magnoliopsida</taxon>
        <taxon>eudicotyledons</taxon>
        <taxon>Gunneridae</taxon>
        <taxon>Pentapetalae</taxon>
        <taxon>rosids</taxon>
        <taxon>fabids</taxon>
        <taxon>Fabales</taxon>
        <taxon>Fabaceae</taxon>
        <taxon>Papilionoideae</taxon>
        <taxon>50 kb inversion clade</taxon>
        <taxon>NPAAA clade</taxon>
        <taxon>indigoferoid/millettioid clade</taxon>
        <taxon>Phaseoleae</taxon>
        <taxon>Vigna</taxon>
    </lineage>
</organism>
<evidence type="ECO:0000256" key="4">
    <source>
        <dbReference type="ARBA" id="ARBA00022499"/>
    </source>
</evidence>
<dbReference type="GO" id="GO:0005737">
    <property type="term" value="C:cytoplasm"/>
    <property type="evidence" value="ECO:0007669"/>
    <property type="project" value="UniProtKB-SubCell"/>
</dbReference>
<dbReference type="EMBL" id="AP015044">
    <property type="protein sequence ID" value="BAU01861.1"/>
    <property type="molecule type" value="Genomic_DNA"/>
</dbReference>
<keyword evidence="6" id="KW-0832">Ubl conjugation</keyword>
<accession>A0A0S3TA21</accession>
<evidence type="ECO:0000313" key="11">
    <source>
        <dbReference type="EMBL" id="BAU01861.1"/>
    </source>
</evidence>
<sequence length="85" mass="10005">MKKFAAIRKNIKKGKNCPIKYCHKCLLTRYGENAEEVAQLANWTCQKCRGICNCSFCHGVSFRFSIYFLSWYCIHKFILIKELCL</sequence>
<dbReference type="InterPro" id="IPR018866">
    <property type="entry name" value="Znf-4CXXC_R1"/>
</dbReference>
<dbReference type="PANTHER" id="PTHR31169:SF8">
    <property type="entry name" value="ZINC-FINGER DOMAIN OF MONOAMINE-OXIDASE A REPRESSOR R1 PROTEIN"/>
    <property type="match status" value="1"/>
</dbReference>